<accession>A0A9D3Z840</accession>
<dbReference type="PANTHER" id="PTHR24028">
    <property type="entry name" value="CADHERIN-87A"/>
    <property type="match status" value="1"/>
</dbReference>
<keyword evidence="3" id="KW-1133">Transmembrane helix</keyword>
<proteinExistence type="predicted"/>
<dbReference type="PANTHER" id="PTHR24028:SF328">
    <property type="entry name" value="CADHERIN-3"/>
    <property type="match status" value="1"/>
</dbReference>
<dbReference type="Gene3D" id="2.60.40.60">
    <property type="entry name" value="Cadherins"/>
    <property type="match status" value="3"/>
</dbReference>
<sequence length="328" mass="36013">MEGLKAEKAFTFNILNKNEPPVSVKLEPNHIPENSAPGTVVGCLHGVDDDPTHKVNFLLVSSEMAFKLFPDGNRTCVKYDLEHSDPRCASEGGTHCALNLERNAVHNITVMASDGGTPPLSAYFDVHIYLTDANDMQTGVTVSPEEIPEEVTPGTQLLKMITIDEDVNQTYVYKLLDDMSGLFSLKGDILTANRTFDYETESSAVFTITENSPEGTLVGELSTEDPDNVKDTKQTFTYTLPDDARGRFKIDGNKLLVCIYVLDEKEKPVFAVKYDSISIAENTAVSIPASIFEVSDPDRGAKLTAHLVDPSEMFIFSDLVCTTVVCTR</sequence>
<dbReference type="AlphaFoldDB" id="A0A9D3Z840"/>
<evidence type="ECO:0000256" key="2">
    <source>
        <dbReference type="ARBA" id="ARBA00022692"/>
    </source>
</evidence>
<dbReference type="GO" id="GO:0005509">
    <property type="term" value="F:calcium ion binding"/>
    <property type="evidence" value="ECO:0007669"/>
    <property type="project" value="UniProtKB-UniRule"/>
</dbReference>
<dbReference type="EMBL" id="JAIWYP010000014">
    <property type="protein sequence ID" value="KAH3712077.1"/>
    <property type="molecule type" value="Genomic_DNA"/>
</dbReference>
<evidence type="ECO:0000256" key="4">
    <source>
        <dbReference type="ARBA" id="ARBA00023180"/>
    </source>
</evidence>
<dbReference type="CDD" id="cd11304">
    <property type="entry name" value="Cadherin_repeat"/>
    <property type="match status" value="3"/>
</dbReference>
<dbReference type="PROSITE" id="PS50268">
    <property type="entry name" value="CADHERIN_2"/>
    <property type="match status" value="2"/>
</dbReference>
<evidence type="ECO:0000313" key="7">
    <source>
        <dbReference type="EMBL" id="KAH3712077.1"/>
    </source>
</evidence>
<feature type="domain" description="Cadherin" evidence="6">
    <location>
        <begin position="200"/>
        <end position="299"/>
    </location>
</feature>
<organism evidence="7 8">
    <name type="scientific">Dreissena polymorpha</name>
    <name type="common">Zebra mussel</name>
    <name type="synonym">Mytilus polymorpha</name>
    <dbReference type="NCBI Taxonomy" id="45954"/>
    <lineage>
        <taxon>Eukaryota</taxon>
        <taxon>Metazoa</taxon>
        <taxon>Spiralia</taxon>
        <taxon>Lophotrochozoa</taxon>
        <taxon>Mollusca</taxon>
        <taxon>Bivalvia</taxon>
        <taxon>Autobranchia</taxon>
        <taxon>Heteroconchia</taxon>
        <taxon>Euheterodonta</taxon>
        <taxon>Imparidentia</taxon>
        <taxon>Neoheterodontei</taxon>
        <taxon>Myida</taxon>
        <taxon>Dreissenoidea</taxon>
        <taxon>Dreissenidae</taxon>
        <taxon>Dreissena</taxon>
    </lineage>
</organism>
<dbReference type="Proteomes" id="UP000828390">
    <property type="component" value="Unassembled WGS sequence"/>
</dbReference>
<keyword evidence="4" id="KW-0325">Glycoprotein</keyword>
<dbReference type="PRINTS" id="PR00205">
    <property type="entry name" value="CADHERIN"/>
</dbReference>
<dbReference type="InterPro" id="IPR050174">
    <property type="entry name" value="Protocadherin/Cadherin-CA"/>
</dbReference>
<reference evidence="7" key="2">
    <citation type="submission" date="2020-11" db="EMBL/GenBank/DDBJ databases">
        <authorList>
            <person name="McCartney M.A."/>
            <person name="Auch B."/>
            <person name="Kono T."/>
            <person name="Mallez S."/>
            <person name="Becker A."/>
            <person name="Gohl D.M."/>
            <person name="Silverstein K.A.T."/>
            <person name="Koren S."/>
            <person name="Bechman K.B."/>
            <person name="Herman A."/>
            <person name="Abrahante J.E."/>
            <person name="Garbe J."/>
        </authorList>
    </citation>
    <scope>NUCLEOTIDE SEQUENCE</scope>
    <source>
        <strain evidence="7">Duluth1</strain>
        <tissue evidence="7">Whole animal</tissue>
    </source>
</reference>
<feature type="domain" description="Cadherin" evidence="6">
    <location>
        <begin position="31"/>
        <end position="146"/>
    </location>
</feature>
<keyword evidence="2" id="KW-0812">Transmembrane</keyword>
<keyword evidence="8" id="KW-1185">Reference proteome</keyword>
<evidence type="ECO:0000259" key="6">
    <source>
        <dbReference type="PROSITE" id="PS50268"/>
    </source>
</evidence>
<dbReference type="InterPro" id="IPR002126">
    <property type="entry name" value="Cadherin-like_dom"/>
</dbReference>
<evidence type="ECO:0000313" key="8">
    <source>
        <dbReference type="Proteomes" id="UP000828390"/>
    </source>
</evidence>
<name>A0A9D3Z840_DREPO</name>
<protein>
    <recommendedName>
        <fullName evidence="6">Cadherin domain-containing protein</fullName>
    </recommendedName>
</protein>
<evidence type="ECO:0000256" key="1">
    <source>
        <dbReference type="ARBA" id="ARBA00004167"/>
    </source>
</evidence>
<dbReference type="GO" id="GO:0005886">
    <property type="term" value="C:plasma membrane"/>
    <property type="evidence" value="ECO:0007669"/>
    <property type="project" value="TreeGrafter"/>
</dbReference>
<dbReference type="InterPro" id="IPR015919">
    <property type="entry name" value="Cadherin-like_sf"/>
</dbReference>
<evidence type="ECO:0000256" key="5">
    <source>
        <dbReference type="PROSITE-ProRule" id="PRU00043"/>
    </source>
</evidence>
<evidence type="ECO:0000256" key="3">
    <source>
        <dbReference type="ARBA" id="ARBA00022989"/>
    </source>
</evidence>
<dbReference type="SUPFAM" id="SSF49313">
    <property type="entry name" value="Cadherin-like"/>
    <property type="match status" value="3"/>
</dbReference>
<dbReference type="GO" id="GO:0007156">
    <property type="term" value="P:homophilic cell adhesion via plasma membrane adhesion molecules"/>
    <property type="evidence" value="ECO:0007669"/>
    <property type="project" value="InterPro"/>
</dbReference>
<reference evidence="7" key="1">
    <citation type="journal article" date="2019" name="bioRxiv">
        <title>The Genome of the Zebra Mussel, Dreissena polymorpha: A Resource for Invasive Species Research.</title>
        <authorList>
            <person name="McCartney M.A."/>
            <person name="Auch B."/>
            <person name="Kono T."/>
            <person name="Mallez S."/>
            <person name="Zhang Y."/>
            <person name="Obille A."/>
            <person name="Becker A."/>
            <person name="Abrahante J.E."/>
            <person name="Garbe J."/>
            <person name="Badalamenti J.P."/>
            <person name="Herman A."/>
            <person name="Mangelson H."/>
            <person name="Liachko I."/>
            <person name="Sullivan S."/>
            <person name="Sone E.D."/>
            <person name="Koren S."/>
            <person name="Silverstein K.A.T."/>
            <person name="Beckman K.B."/>
            <person name="Gohl D.M."/>
        </authorList>
    </citation>
    <scope>NUCLEOTIDE SEQUENCE</scope>
    <source>
        <strain evidence="7">Duluth1</strain>
        <tissue evidence="7">Whole animal</tissue>
    </source>
</reference>
<keyword evidence="3" id="KW-0472">Membrane</keyword>
<comment type="caution">
    <text evidence="7">The sequence shown here is derived from an EMBL/GenBank/DDBJ whole genome shotgun (WGS) entry which is preliminary data.</text>
</comment>
<keyword evidence="5" id="KW-0106">Calcium</keyword>
<gene>
    <name evidence="7" type="ORF">DPMN_071756</name>
</gene>
<comment type="subcellular location">
    <subcellularLocation>
        <location evidence="1">Membrane</location>
        <topology evidence="1">Single-pass membrane protein</topology>
    </subcellularLocation>
</comment>